<dbReference type="Proteomes" id="UP000178179">
    <property type="component" value="Unassembled WGS sequence"/>
</dbReference>
<proteinExistence type="predicted"/>
<keyword evidence="1" id="KW-0472">Membrane</keyword>
<evidence type="ECO:0000313" key="2">
    <source>
        <dbReference type="EMBL" id="OGY56507.1"/>
    </source>
</evidence>
<accession>A0A1G1YYM2</accession>
<comment type="caution">
    <text evidence="2">The sequence shown here is derived from an EMBL/GenBank/DDBJ whole genome shotgun (WGS) entry which is preliminary data.</text>
</comment>
<dbReference type="EMBL" id="MHIS01000014">
    <property type="protein sequence ID" value="OGY56507.1"/>
    <property type="molecule type" value="Genomic_DNA"/>
</dbReference>
<evidence type="ECO:0000313" key="3">
    <source>
        <dbReference type="Proteomes" id="UP000178179"/>
    </source>
</evidence>
<gene>
    <name evidence="2" type="ORF">A2119_00250</name>
</gene>
<organism evidence="2 3">
    <name type="scientific">Candidatus Colwellbacteria bacterium GWA2_46_10</name>
    <dbReference type="NCBI Taxonomy" id="1797684"/>
    <lineage>
        <taxon>Bacteria</taxon>
        <taxon>Candidatus Colwelliibacteriota</taxon>
    </lineage>
</organism>
<evidence type="ECO:0000256" key="1">
    <source>
        <dbReference type="SAM" id="Phobius"/>
    </source>
</evidence>
<protein>
    <submittedName>
        <fullName evidence="2">Uncharacterized protein</fullName>
    </submittedName>
</protein>
<sequence>MLSVNEVEQTKQDMNKKIIIILTTVVILTILGLGIKMFLDRPSEEGKMIQEIYQAQETASLSPGGEALKAELIKFLGGKAGAIINNSDFEIGYLPAPLERLMIFVNFNNWQEKENTAISWLKSRGFSDADICGFPTVISVVTDTPESSMELPGSHVPSFCSEDI</sequence>
<name>A0A1G1YYM2_9BACT</name>
<keyword evidence="1" id="KW-1133">Transmembrane helix</keyword>
<feature type="transmembrane region" description="Helical" evidence="1">
    <location>
        <begin position="18"/>
        <end position="39"/>
    </location>
</feature>
<dbReference type="AlphaFoldDB" id="A0A1G1YYM2"/>
<reference evidence="2 3" key="1">
    <citation type="journal article" date="2016" name="Nat. Commun.">
        <title>Thousands of microbial genomes shed light on interconnected biogeochemical processes in an aquifer system.</title>
        <authorList>
            <person name="Anantharaman K."/>
            <person name="Brown C.T."/>
            <person name="Hug L.A."/>
            <person name="Sharon I."/>
            <person name="Castelle C.J."/>
            <person name="Probst A.J."/>
            <person name="Thomas B.C."/>
            <person name="Singh A."/>
            <person name="Wilkins M.J."/>
            <person name="Karaoz U."/>
            <person name="Brodie E.L."/>
            <person name="Williams K.H."/>
            <person name="Hubbard S.S."/>
            <person name="Banfield J.F."/>
        </authorList>
    </citation>
    <scope>NUCLEOTIDE SEQUENCE [LARGE SCALE GENOMIC DNA]</scope>
</reference>
<keyword evidence="1" id="KW-0812">Transmembrane</keyword>